<evidence type="ECO:0000313" key="4">
    <source>
        <dbReference type="EMBL" id="KAK3048741.1"/>
    </source>
</evidence>
<dbReference type="Proteomes" id="UP001271007">
    <property type="component" value="Unassembled WGS sequence"/>
</dbReference>
<comment type="pathway">
    <text evidence="3">tRNA modification; 5-methoxycarbonylmethyl-2-thiouridine-tRNA biosynthesis.</text>
</comment>
<evidence type="ECO:0000256" key="1">
    <source>
        <dbReference type="ARBA" id="ARBA00022490"/>
    </source>
</evidence>
<dbReference type="PANTHER" id="PTHR20882:SF14">
    <property type="entry name" value="CYTOPLASMIC TRNA 2-THIOLATION PROTEIN 2"/>
    <property type="match status" value="1"/>
</dbReference>
<protein>
    <recommendedName>
        <fullName evidence="3">Cytoplasmic tRNA 2-thiolation protein 2</fullName>
    </recommendedName>
</protein>
<dbReference type="EMBL" id="JAWDJX010000045">
    <property type="protein sequence ID" value="KAK3048741.1"/>
    <property type="molecule type" value="Genomic_DNA"/>
</dbReference>
<keyword evidence="2 3" id="KW-0819">tRNA processing</keyword>
<comment type="similarity">
    <text evidence="3">Belongs to the CTU2/NCS2 family.</text>
</comment>
<dbReference type="GO" id="GO:0000049">
    <property type="term" value="F:tRNA binding"/>
    <property type="evidence" value="ECO:0007669"/>
    <property type="project" value="InterPro"/>
</dbReference>
<comment type="function">
    <text evidence="3">Plays a central role in 2-thiolation of mcm(5)S(2)U at tRNA wobble positions of tRNA(Lys), tRNA(Glu) and tRNA(Gln). May act by forming a heterodimer with NCS6 that ligates sulfur from thiocarboxylated URM1 onto the uridine of tRNAs at wobble position. Prior mcm(5) tRNA modification by the elongator complex is required for 2-thiolation. May also be involved in protein urmylation.</text>
</comment>
<keyword evidence="1 3" id="KW-0963">Cytoplasm</keyword>
<dbReference type="Pfam" id="PF10288">
    <property type="entry name" value="CTU2"/>
    <property type="match status" value="1"/>
</dbReference>
<organism evidence="4 5">
    <name type="scientific">Extremus antarcticus</name>
    <dbReference type="NCBI Taxonomy" id="702011"/>
    <lineage>
        <taxon>Eukaryota</taxon>
        <taxon>Fungi</taxon>
        <taxon>Dikarya</taxon>
        <taxon>Ascomycota</taxon>
        <taxon>Pezizomycotina</taxon>
        <taxon>Dothideomycetes</taxon>
        <taxon>Dothideomycetidae</taxon>
        <taxon>Mycosphaerellales</taxon>
        <taxon>Extremaceae</taxon>
        <taxon>Extremus</taxon>
    </lineage>
</organism>
<name>A0AAJ0G926_9PEZI</name>
<dbReference type="InterPro" id="IPR014729">
    <property type="entry name" value="Rossmann-like_a/b/a_fold"/>
</dbReference>
<dbReference type="GO" id="GO:0005829">
    <property type="term" value="C:cytosol"/>
    <property type="evidence" value="ECO:0007669"/>
    <property type="project" value="TreeGrafter"/>
</dbReference>
<dbReference type="SUPFAM" id="SSF52402">
    <property type="entry name" value="Adenine nucleotide alpha hydrolases-like"/>
    <property type="match status" value="1"/>
</dbReference>
<accession>A0AAJ0G926</accession>
<dbReference type="PANTHER" id="PTHR20882">
    <property type="entry name" value="CYTOPLASMIC TRNA 2-THIOLATION PROTEIN 2"/>
    <property type="match status" value="1"/>
</dbReference>
<comment type="subcellular location">
    <subcellularLocation>
        <location evidence="3">Cytoplasm</location>
    </subcellularLocation>
</comment>
<keyword evidence="5" id="KW-1185">Reference proteome</keyword>
<dbReference type="GO" id="GO:0032447">
    <property type="term" value="P:protein urmylation"/>
    <property type="evidence" value="ECO:0007669"/>
    <property type="project" value="UniProtKB-UniRule"/>
</dbReference>
<dbReference type="GO" id="GO:0002143">
    <property type="term" value="P:tRNA wobble position uridine thiolation"/>
    <property type="evidence" value="ECO:0007669"/>
    <property type="project" value="TreeGrafter"/>
</dbReference>
<dbReference type="GO" id="GO:0016779">
    <property type="term" value="F:nucleotidyltransferase activity"/>
    <property type="evidence" value="ECO:0007669"/>
    <property type="project" value="UniProtKB-UniRule"/>
</dbReference>
<evidence type="ECO:0000256" key="2">
    <source>
        <dbReference type="ARBA" id="ARBA00022694"/>
    </source>
</evidence>
<comment type="caution">
    <text evidence="4">The sequence shown here is derived from an EMBL/GenBank/DDBJ whole genome shotgun (WGS) entry which is preliminary data.</text>
</comment>
<dbReference type="Gene3D" id="3.40.50.620">
    <property type="entry name" value="HUPs"/>
    <property type="match status" value="1"/>
</dbReference>
<dbReference type="InterPro" id="IPR019407">
    <property type="entry name" value="CTU2"/>
</dbReference>
<dbReference type="HAMAP" id="MF_03054">
    <property type="entry name" value="CTU2"/>
    <property type="match status" value="1"/>
</dbReference>
<sequence>MPGRKPAAPKDSTLCRRCQINEPAITTKVVKRMDSFRVKHSDPGQERVLLLPLSFGACSTTLLYLLSEHMKGQVERTGRSGYKLHVLHVDEGFNSDDNASRMQLDTVKERFPEHTYSLSSLAEVTSMEGITSMFKQEAEHENQESSTPPLSMNELLSFLTSATSRTDTLQILRRRLITTFAKIHGCESILWAHSTTRLAEVTLAETAKGRGASIPWLVSDTSSPHGIQYFYPMRELLTKEIIAFSSLVEPPLIELIVRDVAKPAVSTKNTSIDDLMRQYFESVEREYPSIVANVVRTTGKLQAPEVREAEERCELCEMPLGEEAPARSRLCYGCIRTLPWVEN</sequence>
<dbReference type="GO" id="GO:0016783">
    <property type="term" value="F:sulfurtransferase activity"/>
    <property type="evidence" value="ECO:0007669"/>
    <property type="project" value="TreeGrafter"/>
</dbReference>
<dbReference type="AlphaFoldDB" id="A0AAJ0G926"/>
<reference evidence="4" key="1">
    <citation type="submission" date="2023-04" db="EMBL/GenBank/DDBJ databases">
        <title>Black Yeasts Isolated from many extreme environments.</title>
        <authorList>
            <person name="Coleine C."/>
            <person name="Stajich J.E."/>
            <person name="Selbmann L."/>
        </authorList>
    </citation>
    <scope>NUCLEOTIDE SEQUENCE</scope>
    <source>
        <strain evidence="4">CCFEE 5312</strain>
    </source>
</reference>
<proteinExistence type="inferred from homology"/>
<evidence type="ECO:0000256" key="3">
    <source>
        <dbReference type="HAMAP-Rule" id="MF_03054"/>
    </source>
</evidence>
<evidence type="ECO:0000313" key="5">
    <source>
        <dbReference type="Proteomes" id="UP001271007"/>
    </source>
</evidence>
<gene>
    <name evidence="3 4" type="primary">CTU2</name>
    <name evidence="3" type="synonym">NCS2</name>
    <name evidence="4" type="ORF">LTR09_009853</name>
</gene>